<keyword evidence="8" id="KW-0969">Cilium</keyword>
<evidence type="ECO:0000256" key="7">
    <source>
        <dbReference type="RuleBase" id="RU364093"/>
    </source>
</evidence>
<dbReference type="NCBIfam" id="TIGR01398">
    <property type="entry name" value="FlhA"/>
    <property type="match status" value="1"/>
</dbReference>
<organism evidence="8 9">
    <name type="scientific">Lysobacter hankyongensis</name>
    <dbReference type="NCBI Taxonomy" id="1176535"/>
    <lineage>
        <taxon>Bacteria</taxon>
        <taxon>Pseudomonadati</taxon>
        <taxon>Pseudomonadota</taxon>
        <taxon>Gammaproteobacteria</taxon>
        <taxon>Lysobacterales</taxon>
        <taxon>Lysobacteraceae</taxon>
        <taxon>Lysobacter</taxon>
    </lineage>
</organism>
<evidence type="ECO:0000313" key="8">
    <source>
        <dbReference type="EMBL" id="GAA4807853.1"/>
    </source>
</evidence>
<dbReference type="PANTHER" id="PTHR30161">
    <property type="entry name" value="FLAGELLAR EXPORT PROTEIN, MEMBRANE FLHA SUBUNIT-RELATED"/>
    <property type="match status" value="1"/>
</dbReference>
<keyword evidence="8" id="KW-0282">Flagellum</keyword>
<feature type="transmembrane region" description="Helical" evidence="7">
    <location>
        <begin position="273"/>
        <end position="293"/>
    </location>
</feature>
<dbReference type="PROSITE" id="PS00994">
    <property type="entry name" value="FHIPEP"/>
    <property type="match status" value="1"/>
</dbReference>
<evidence type="ECO:0000256" key="2">
    <source>
        <dbReference type="ARBA" id="ARBA00008835"/>
    </source>
</evidence>
<dbReference type="Gene3D" id="3.40.50.12790">
    <property type="entry name" value="FHIPEP family, domain 4"/>
    <property type="match status" value="1"/>
</dbReference>
<keyword evidence="9" id="KW-1185">Reference proteome</keyword>
<gene>
    <name evidence="7 8" type="primary">flhA</name>
    <name evidence="8" type="ORF">GCM10023307_38310</name>
</gene>
<comment type="similarity">
    <text evidence="2 7">Belongs to the FHIPEP (flagella/HR/invasion proteins export pore) family.</text>
</comment>
<dbReference type="Gene3D" id="1.10.8.540">
    <property type="entry name" value="FHIPEP family, domain 3"/>
    <property type="match status" value="1"/>
</dbReference>
<dbReference type="Pfam" id="PF00771">
    <property type="entry name" value="FHIPEP"/>
    <property type="match status" value="1"/>
</dbReference>
<dbReference type="InterPro" id="IPR042194">
    <property type="entry name" value="FHIPEP_1"/>
</dbReference>
<accession>A0ABP9CBY7</accession>
<dbReference type="RefSeq" id="WP_345304979.1">
    <property type="nucleotide sequence ID" value="NZ_BAABJE010000030.1"/>
</dbReference>
<dbReference type="InterPro" id="IPR042193">
    <property type="entry name" value="FHIPEP_3"/>
</dbReference>
<dbReference type="PIRSF" id="PIRSF005419">
    <property type="entry name" value="FlhA"/>
    <property type="match status" value="1"/>
</dbReference>
<keyword evidence="7" id="KW-1005">Bacterial flagellum biogenesis</keyword>
<dbReference type="EMBL" id="BAABJE010000030">
    <property type="protein sequence ID" value="GAA4807853.1"/>
    <property type="molecule type" value="Genomic_DNA"/>
</dbReference>
<evidence type="ECO:0000256" key="4">
    <source>
        <dbReference type="ARBA" id="ARBA00022692"/>
    </source>
</evidence>
<keyword evidence="7" id="KW-0653">Protein transport</keyword>
<dbReference type="InterPro" id="IPR006301">
    <property type="entry name" value="FlhA"/>
</dbReference>
<dbReference type="Proteomes" id="UP001499959">
    <property type="component" value="Unassembled WGS sequence"/>
</dbReference>
<dbReference type="PRINTS" id="PR00949">
    <property type="entry name" value="TYPE3IMAPROT"/>
</dbReference>
<dbReference type="InterPro" id="IPR001712">
    <property type="entry name" value="T3SS_FHIPEP"/>
</dbReference>
<evidence type="ECO:0000256" key="3">
    <source>
        <dbReference type="ARBA" id="ARBA00022475"/>
    </source>
</evidence>
<sequence>MRQLFLQLWTGKRDMLLIALVIGVLAVLFVPIPSPLLDFLLVANISMALLILLVTFFTETPLKFSTFPTILLLVTLFRLALNVSATRLILEGADAGRVINAIGEFVVGGNYIVGAVVFLILVVVQYVVVTSGAQRVAEVAARFTLDSMPGKQMSIDADMNMGLIDEHEARRRRALIEKEANFYGAMDGATKFVKGDAIAGIIIILVNIVGGLAIGIAQLGLPWGEAVQRFTLLTIGDGIVTQIPSLVIAVATGVIITRAAADAQLGAEIPRQVLANPKALIIVGLALFLVMLLPGFPKVPVIVVLFALGGLVWMSLRAARTAEQAEEDAGETTPAQQKAGDEIQQWMRIEPLEVRYGAELASMFAGEDSDFQQRVATLRKQIAQDLGFLMPKLSATARSELPANGYEIHFHGNRVGGGELMLDHLLAINPGGSRQKLEGPDTRDPAYGLPAQWIAKTLRQTARSAGYTIVDPDTVLMTHLGEVVKRQSADLLTRASVERMLQRVREQHASLIDELVPGVMSYSDIQKVLQLLLREQVSIRNLEAILETLVDAGKTVKGAEDLAERVRERLGAAICQGLRDSNGDLQVLTLAPEFERALLANVRPGEQRASPFNEMSQLDAFMKNITRQVEAMMGRNLPPVVLCPSPVRRSLRGLLHRSMPYVAVIGMNEIPTNLPVRSFAAIHAAAA</sequence>
<protein>
    <recommendedName>
        <fullName evidence="7">Flagellar biosynthesis protein FlhA</fullName>
    </recommendedName>
</protein>
<feature type="transmembrane region" description="Helical" evidence="7">
    <location>
        <begin position="299"/>
        <end position="316"/>
    </location>
</feature>
<feature type="transmembrane region" description="Helical" evidence="7">
    <location>
        <begin position="239"/>
        <end position="261"/>
    </location>
</feature>
<evidence type="ECO:0000256" key="1">
    <source>
        <dbReference type="ARBA" id="ARBA00004651"/>
    </source>
</evidence>
<reference evidence="9" key="1">
    <citation type="journal article" date="2019" name="Int. J. Syst. Evol. Microbiol.">
        <title>The Global Catalogue of Microorganisms (GCM) 10K type strain sequencing project: providing services to taxonomists for standard genome sequencing and annotation.</title>
        <authorList>
            <consortium name="The Broad Institute Genomics Platform"/>
            <consortium name="The Broad Institute Genome Sequencing Center for Infectious Disease"/>
            <person name="Wu L."/>
            <person name="Ma J."/>
        </authorList>
    </citation>
    <scope>NUCLEOTIDE SEQUENCE [LARGE SCALE GENOMIC DNA]</scope>
    <source>
        <strain evidence="9">JCM 18204</strain>
    </source>
</reference>
<keyword evidence="3 7" id="KW-1003">Cell membrane</keyword>
<keyword evidence="7" id="KW-0813">Transport</keyword>
<keyword evidence="6 7" id="KW-0472">Membrane</keyword>
<evidence type="ECO:0000313" key="9">
    <source>
        <dbReference type="Proteomes" id="UP001499959"/>
    </source>
</evidence>
<feature type="transmembrane region" description="Helical" evidence="7">
    <location>
        <begin position="39"/>
        <end position="58"/>
    </location>
</feature>
<dbReference type="Gene3D" id="3.40.30.60">
    <property type="entry name" value="FHIPEP family, domain 1"/>
    <property type="match status" value="1"/>
</dbReference>
<dbReference type="InterPro" id="IPR042196">
    <property type="entry name" value="FHIPEP_4"/>
</dbReference>
<name>A0ABP9CBY7_9GAMM</name>
<evidence type="ECO:0000256" key="6">
    <source>
        <dbReference type="ARBA" id="ARBA00023136"/>
    </source>
</evidence>
<dbReference type="InterPro" id="IPR025505">
    <property type="entry name" value="FHIPEP_CS"/>
</dbReference>
<keyword evidence="7" id="KW-1006">Bacterial flagellum protein export</keyword>
<keyword evidence="5 7" id="KW-1133">Transmembrane helix</keyword>
<keyword evidence="4 7" id="KW-0812">Transmembrane</keyword>
<dbReference type="PANTHER" id="PTHR30161:SF1">
    <property type="entry name" value="FLAGELLAR BIOSYNTHESIS PROTEIN FLHA-RELATED"/>
    <property type="match status" value="1"/>
</dbReference>
<feature type="transmembrane region" description="Helical" evidence="7">
    <location>
        <begin position="197"/>
        <end position="219"/>
    </location>
</feature>
<comment type="subcellular location">
    <subcellularLocation>
        <location evidence="1 7">Cell membrane</location>
        <topology evidence="1 7">Multi-pass membrane protein</topology>
    </subcellularLocation>
</comment>
<feature type="transmembrane region" description="Helical" evidence="7">
    <location>
        <begin position="15"/>
        <end position="33"/>
    </location>
</feature>
<comment type="function">
    <text evidence="7">Required for formation of the rod structure of the flagellar apparatus. Together with FliI and FliH, may constitute the export apparatus of flagellin.</text>
</comment>
<proteinExistence type="inferred from homology"/>
<feature type="transmembrane region" description="Helical" evidence="7">
    <location>
        <begin position="110"/>
        <end position="129"/>
    </location>
</feature>
<evidence type="ECO:0000256" key="5">
    <source>
        <dbReference type="ARBA" id="ARBA00022989"/>
    </source>
</evidence>
<keyword evidence="8" id="KW-0966">Cell projection</keyword>
<comment type="caution">
    <text evidence="8">The sequence shown here is derived from an EMBL/GenBank/DDBJ whole genome shotgun (WGS) entry which is preliminary data.</text>
</comment>